<dbReference type="InterPro" id="IPR006328">
    <property type="entry name" value="2-HAD"/>
</dbReference>
<evidence type="ECO:0000313" key="3">
    <source>
        <dbReference type="EMBL" id="QIG42954.1"/>
    </source>
</evidence>
<dbReference type="InterPro" id="IPR023198">
    <property type="entry name" value="PGP-like_dom2"/>
</dbReference>
<dbReference type="InterPro" id="IPR036412">
    <property type="entry name" value="HAD-like_sf"/>
</dbReference>
<sequence length="232" mass="24298">MTPFSLTEIDAVVFDVIGTLVDEDAVVVDAARRLAADTGVTSASSLRDRWVAALDTAMAAVVTESAPWRPHARLVAEAARDAVTALGGTWGDAAEAVAASVDVAYAAWPEVPDATAALREHVLVAALSNGDLDALARVAHAQRLCWDVVLSTGAVGTFKPAARAYLHVIDTLRLEPSRTLFVAAHPWDLRAAAGHGFRTAYVARPGAERPTADDRVDVEVEDLTGLVAALSG</sequence>
<dbReference type="NCBIfam" id="TIGR01493">
    <property type="entry name" value="HAD-SF-IA-v2"/>
    <property type="match status" value="1"/>
</dbReference>
<dbReference type="Gene3D" id="1.10.150.240">
    <property type="entry name" value="Putative phosphatase, domain 2"/>
    <property type="match status" value="1"/>
</dbReference>
<gene>
    <name evidence="3" type="ORF">G5V58_09435</name>
</gene>
<dbReference type="PANTHER" id="PTHR43316:SF3">
    <property type="entry name" value="HALOACID DEHALOGENASE, TYPE II (AFU_ORTHOLOGUE AFUA_2G07750)-RELATED"/>
    <property type="match status" value="1"/>
</dbReference>
<dbReference type="GO" id="GO:0019120">
    <property type="term" value="F:hydrolase activity, acting on acid halide bonds, in C-halide compounds"/>
    <property type="evidence" value="ECO:0007669"/>
    <property type="project" value="InterPro"/>
</dbReference>
<reference evidence="3 4" key="1">
    <citation type="submission" date="2020-02" db="EMBL/GenBank/DDBJ databases">
        <title>Full genome sequence of Nocardioides sp. R-3366.</title>
        <authorList>
            <person name="Im W.-T."/>
        </authorList>
    </citation>
    <scope>NUCLEOTIDE SEQUENCE [LARGE SCALE GENOMIC DNA]</scope>
    <source>
        <strain evidence="3 4">R-3366</strain>
    </source>
</reference>
<protein>
    <submittedName>
        <fullName evidence="3">Haloacid dehalogenase type II</fullName>
    </submittedName>
</protein>
<dbReference type="Gene3D" id="3.40.50.1000">
    <property type="entry name" value="HAD superfamily/HAD-like"/>
    <property type="match status" value="1"/>
</dbReference>
<dbReference type="Proteomes" id="UP000502996">
    <property type="component" value="Chromosome"/>
</dbReference>
<dbReference type="PANTHER" id="PTHR43316">
    <property type="entry name" value="HYDROLASE, HALOACID DELAHOGENASE-RELATED"/>
    <property type="match status" value="1"/>
</dbReference>
<keyword evidence="4" id="KW-1185">Reference proteome</keyword>
<dbReference type="RefSeq" id="WP_165231511.1">
    <property type="nucleotide sequence ID" value="NZ_CP049257.1"/>
</dbReference>
<name>A0A6G6WCJ9_9ACTN</name>
<dbReference type="SFLD" id="SFLDG01129">
    <property type="entry name" value="C1.5:_HAD__Beta-PGM__Phosphata"/>
    <property type="match status" value="1"/>
</dbReference>
<dbReference type="NCBIfam" id="TIGR01428">
    <property type="entry name" value="HAD_type_II"/>
    <property type="match status" value="1"/>
</dbReference>
<evidence type="ECO:0000313" key="4">
    <source>
        <dbReference type="Proteomes" id="UP000502996"/>
    </source>
</evidence>
<accession>A0A6G6WCJ9</accession>
<dbReference type="Pfam" id="PF00702">
    <property type="entry name" value="Hydrolase"/>
    <property type="match status" value="1"/>
</dbReference>
<dbReference type="SUPFAM" id="SSF56784">
    <property type="entry name" value="HAD-like"/>
    <property type="match status" value="1"/>
</dbReference>
<proteinExistence type="inferred from homology"/>
<dbReference type="SFLD" id="SFLDS00003">
    <property type="entry name" value="Haloacid_Dehalogenase"/>
    <property type="match status" value="1"/>
</dbReference>
<dbReference type="InterPro" id="IPR023214">
    <property type="entry name" value="HAD_sf"/>
</dbReference>
<evidence type="ECO:0000256" key="2">
    <source>
        <dbReference type="ARBA" id="ARBA00022801"/>
    </source>
</evidence>
<dbReference type="PRINTS" id="PR00413">
    <property type="entry name" value="HADHALOGNASE"/>
</dbReference>
<dbReference type="InterPro" id="IPR051540">
    <property type="entry name" value="S-2-haloacid_dehalogenase"/>
</dbReference>
<organism evidence="3 4">
    <name type="scientific">Nocardioides anomalus</name>
    <dbReference type="NCBI Taxonomy" id="2712223"/>
    <lineage>
        <taxon>Bacteria</taxon>
        <taxon>Bacillati</taxon>
        <taxon>Actinomycetota</taxon>
        <taxon>Actinomycetes</taxon>
        <taxon>Propionibacteriales</taxon>
        <taxon>Nocardioidaceae</taxon>
        <taxon>Nocardioides</taxon>
    </lineage>
</organism>
<dbReference type="InterPro" id="IPR006439">
    <property type="entry name" value="HAD-SF_hydro_IA"/>
</dbReference>
<keyword evidence="2" id="KW-0378">Hydrolase</keyword>
<comment type="similarity">
    <text evidence="1">Belongs to the HAD-like hydrolase superfamily. S-2-haloalkanoic acid dehalogenase family.</text>
</comment>
<dbReference type="AlphaFoldDB" id="A0A6G6WCJ9"/>
<dbReference type="EMBL" id="CP049257">
    <property type="protein sequence ID" value="QIG42954.1"/>
    <property type="molecule type" value="Genomic_DNA"/>
</dbReference>
<dbReference type="KEGG" id="nano:G5V58_09435"/>
<evidence type="ECO:0000256" key="1">
    <source>
        <dbReference type="ARBA" id="ARBA00008106"/>
    </source>
</evidence>